<protein>
    <submittedName>
        <fullName evidence="2">Uncharacterized protein</fullName>
    </submittedName>
</protein>
<keyword evidence="1" id="KW-0732">Signal</keyword>
<evidence type="ECO:0000313" key="2">
    <source>
        <dbReference type="EMBL" id="CAG7820983.1"/>
    </source>
</evidence>
<name>A0A8J2LEB5_9HEXA</name>
<organism evidence="2 3">
    <name type="scientific">Allacma fusca</name>
    <dbReference type="NCBI Taxonomy" id="39272"/>
    <lineage>
        <taxon>Eukaryota</taxon>
        <taxon>Metazoa</taxon>
        <taxon>Ecdysozoa</taxon>
        <taxon>Arthropoda</taxon>
        <taxon>Hexapoda</taxon>
        <taxon>Collembola</taxon>
        <taxon>Symphypleona</taxon>
        <taxon>Sminthuridae</taxon>
        <taxon>Allacma</taxon>
    </lineage>
</organism>
<comment type="caution">
    <text evidence="2">The sequence shown here is derived from an EMBL/GenBank/DDBJ whole genome shotgun (WGS) entry which is preliminary data.</text>
</comment>
<dbReference type="Proteomes" id="UP000708208">
    <property type="component" value="Unassembled WGS sequence"/>
</dbReference>
<accession>A0A8J2LEB5</accession>
<dbReference type="AlphaFoldDB" id="A0A8J2LEB5"/>
<evidence type="ECO:0000256" key="1">
    <source>
        <dbReference type="SAM" id="SignalP"/>
    </source>
</evidence>
<feature type="signal peptide" evidence="1">
    <location>
        <begin position="1"/>
        <end position="18"/>
    </location>
</feature>
<feature type="non-terminal residue" evidence="2">
    <location>
        <position position="84"/>
    </location>
</feature>
<reference evidence="2" key="1">
    <citation type="submission" date="2021-06" db="EMBL/GenBank/DDBJ databases">
        <authorList>
            <person name="Hodson N. C."/>
            <person name="Mongue J. A."/>
            <person name="Jaron S. K."/>
        </authorList>
    </citation>
    <scope>NUCLEOTIDE SEQUENCE</scope>
</reference>
<keyword evidence="3" id="KW-1185">Reference proteome</keyword>
<gene>
    <name evidence="2" type="ORF">AFUS01_LOCUS31348</name>
</gene>
<feature type="chain" id="PRO_5035301284" evidence="1">
    <location>
        <begin position="19"/>
        <end position="84"/>
    </location>
</feature>
<sequence>MKVFIFILFVLMLHILAALNIEQEGLDQLQVQPTTTVFISFTNSYTNSIRQDFSNIKHTLSSRESKLNVLYQLLKDHADSTQEN</sequence>
<proteinExistence type="predicted"/>
<dbReference type="EMBL" id="CAJVCH010496640">
    <property type="protein sequence ID" value="CAG7820983.1"/>
    <property type="molecule type" value="Genomic_DNA"/>
</dbReference>
<evidence type="ECO:0000313" key="3">
    <source>
        <dbReference type="Proteomes" id="UP000708208"/>
    </source>
</evidence>